<evidence type="ECO:0000313" key="2">
    <source>
        <dbReference type="Proteomes" id="UP000199310"/>
    </source>
</evidence>
<dbReference type="RefSeq" id="WP_177192305.1">
    <property type="nucleotide sequence ID" value="NZ_FOJG01000002.1"/>
</dbReference>
<name>A0A1I0S8R2_9BACT</name>
<dbReference type="AlphaFoldDB" id="A0A1I0S8R2"/>
<evidence type="ECO:0000313" key="1">
    <source>
        <dbReference type="EMBL" id="SEW52393.1"/>
    </source>
</evidence>
<organism evidence="1 2">
    <name type="scientific">Chitinophaga arvensicola</name>
    <dbReference type="NCBI Taxonomy" id="29529"/>
    <lineage>
        <taxon>Bacteria</taxon>
        <taxon>Pseudomonadati</taxon>
        <taxon>Bacteroidota</taxon>
        <taxon>Chitinophagia</taxon>
        <taxon>Chitinophagales</taxon>
        <taxon>Chitinophagaceae</taxon>
        <taxon>Chitinophaga</taxon>
    </lineage>
</organism>
<dbReference type="Proteomes" id="UP000199310">
    <property type="component" value="Unassembled WGS sequence"/>
</dbReference>
<proteinExistence type="predicted"/>
<dbReference type="EMBL" id="FOJG01000002">
    <property type="protein sequence ID" value="SEW52393.1"/>
    <property type="molecule type" value="Genomic_DNA"/>
</dbReference>
<protein>
    <submittedName>
        <fullName evidence="1">Uncharacterized protein</fullName>
    </submittedName>
</protein>
<sequence length="173" mass="19632">MKQFILSLCAMALLMPVLGQQRILKKGDKVTQVTIRDASNNPMQLPYWGKKAYLIFYPDPDHASQNKTITNYLKKNPINSPNIFAFGIVNLNDAPLLPNGIVRMMVRREVNQTGANIYTDVDNTLSRSWHMGDVNNKFCILFIDRNGICRFFKAGELTAAEREDLLKVIRANA</sequence>
<dbReference type="STRING" id="29529.SAMN04488122_4800"/>
<gene>
    <name evidence="1" type="ORF">SAMN04488122_4800</name>
</gene>
<accession>A0A1I0S8R2</accession>
<keyword evidence="2" id="KW-1185">Reference proteome</keyword>
<reference evidence="2" key="1">
    <citation type="submission" date="2016-10" db="EMBL/GenBank/DDBJ databases">
        <authorList>
            <person name="Varghese N."/>
            <person name="Submissions S."/>
        </authorList>
    </citation>
    <scope>NUCLEOTIDE SEQUENCE [LARGE SCALE GENOMIC DNA]</scope>
    <source>
        <strain evidence="2">DSM 3695</strain>
    </source>
</reference>